<evidence type="ECO:0000313" key="3">
    <source>
        <dbReference type="Proteomes" id="UP000663864"/>
    </source>
</evidence>
<gene>
    <name evidence="2" type="ORF">ZHD862_LOCUS23495</name>
</gene>
<name>A0A814X2N6_9BILA</name>
<dbReference type="Proteomes" id="UP000663864">
    <property type="component" value="Unassembled WGS sequence"/>
</dbReference>
<comment type="caution">
    <text evidence="2">The sequence shown here is derived from an EMBL/GenBank/DDBJ whole genome shotgun (WGS) entry which is preliminary data.</text>
</comment>
<evidence type="ECO:0000313" key="2">
    <source>
        <dbReference type="EMBL" id="CAF1213565.1"/>
    </source>
</evidence>
<reference evidence="2" key="1">
    <citation type="submission" date="2021-02" db="EMBL/GenBank/DDBJ databases">
        <authorList>
            <person name="Nowell W R."/>
        </authorList>
    </citation>
    <scope>NUCLEOTIDE SEQUENCE</scope>
</reference>
<proteinExistence type="predicted"/>
<feature type="region of interest" description="Disordered" evidence="1">
    <location>
        <begin position="1"/>
        <end position="34"/>
    </location>
</feature>
<feature type="compositionally biased region" description="Low complexity" evidence="1">
    <location>
        <begin position="11"/>
        <end position="21"/>
    </location>
</feature>
<protein>
    <submittedName>
        <fullName evidence="2">Uncharacterized protein</fullName>
    </submittedName>
</protein>
<accession>A0A814X2N6</accession>
<sequence length="453" mass="52322">MPKVSTRAPLNSRTRFTTDSSNTDDDSTAGATTPHHEYSKLTIDGRKYTPSYLYYKSANGQRDIHVRVARKRQSGAAGISINLMLCLGKEHELNRFQPSLAHLYVIRGIIGDRIQLISSDAAEFLQPYLTCLNSNVPYPGTALRATTSYEQVVERRGAELIIRIASNIQYMNDSLVNIKFGPSLRIPNERDIPTTNLQTRLIISKETYEEAVQIFFKLFMPQHFIIMNYRLHNDTNETPHELSLQTKILNNYSPHQILNSDHCLFQQEYISPRTLFFTGERTTEVVVVVKRKNNLTHSYTVQPITSADGQLLDKFFLILQEKENEFGTRVQRDLIMPPNVAVRASKSEKSSDEKHCTFLNEVLRPLVGRKFLLFLDCWTTQIDLKKFRAVFPHQDSQLLIFPQGSTGHIQPQDLSLFCSWRFIHEKIEHYVHINRTEMTLTNRQYFINMHSHS</sequence>
<dbReference type="EMBL" id="CAJNOT010001532">
    <property type="protein sequence ID" value="CAF1213565.1"/>
    <property type="molecule type" value="Genomic_DNA"/>
</dbReference>
<evidence type="ECO:0000256" key="1">
    <source>
        <dbReference type="SAM" id="MobiDB-lite"/>
    </source>
</evidence>
<organism evidence="2 3">
    <name type="scientific">Rotaria sordida</name>
    <dbReference type="NCBI Taxonomy" id="392033"/>
    <lineage>
        <taxon>Eukaryota</taxon>
        <taxon>Metazoa</taxon>
        <taxon>Spiralia</taxon>
        <taxon>Gnathifera</taxon>
        <taxon>Rotifera</taxon>
        <taxon>Eurotatoria</taxon>
        <taxon>Bdelloidea</taxon>
        <taxon>Philodinida</taxon>
        <taxon>Philodinidae</taxon>
        <taxon>Rotaria</taxon>
    </lineage>
</organism>
<dbReference type="AlphaFoldDB" id="A0A814X2N6"/>